<name>A0A6A5URC5_9PLEO</name>
<dbReference type="EMBL" id="ML976728">
    <property type="protein sequence ID" value="KAF1967743.1"/>
    <property type="molecule type" value="Genomic_DNA"/>
</dbReference>
<reference evidence="2" key="1">
    <citation type="journal article" date="2020" name="Stud. Mycol.">
        <title>101 Dothideomycetes genomes: a test case for predicting lifestyles and emergence of pathogens.</title>
        <authorList>
            <person name="Haridas S."/>
            <person name="Albert R."/>
            <person name="Binder M."/>
            <person name="Bloem J."/>
            <person name="Labutti K."/>
            <person name="Salamov A."/>
            <person name="Andreopoulos B."/>
            <person name="Baker S."/>
            <person name="Barry K."/>
            <person name="Bills G."/>
            <person name="Bluhm B."/>
            <person name="Cannon C."/>
            <person name="Castanera R."/>
            <person name="Culley D."/>
            <person name="Daum C."/>
            <person name="Ezra D."/>
            <person name="Gonzalez J."/>
            <person name="Henrissat B."/>
            <person name="Kuo A."/>
            <person name="Liang C."/>
            <person name="Lipzen A."/>
            <person name="Lutzoni F."/>
            <person name="Magnuson J."/>
            <person name="Mondo S."/>
            <person name="Nolan M."/>
            <person name="Ohm R."/>
            <person name="Pangilinan J."/>
            <person name="Park H.-J."/>
            <person name="Ramirez L."/>
            <person name="Alfaro M."/>
            <person name="Sun H."/>
            <person name="Tritt A."/>
            <person name="Yoshinaga Y."/>
            <person name="Zwiers L.-H."/>
            <person name="Turgeon B."/>
            <person name="Goodwin S."/>
            <person name="Spatafora J."/>
            <person name="Crous P."/>
            <person name="Grigoriev I."/>
        </authorList>
    </citation>
    <scope>NUCLEOTIDE SEQUENCE</scope>
    <source>
        <strain evidence="2">CBS 107.79</strain>
    </source>
</reference>
<protein>
    <recommendedName>
        <fullName evidence="4">SAP domain-containing protein</fullName>
    </recommendedName>
</protein>
<sequence length="1754" mass="196696">MTDTTWPSHPLWQAFKSVDADFIARFHTAEVKPTPRYDNVRLQILLFAGRQAAAAVRIACAKGEKDLAGIAELAMLYEPFTYFDWYGYDADGVPIDSEEDLEEGKRKRRVLWERERAFRVDAVWDAYPTPRERWEGFKMAVERRPRNAKLVKRIALASWMSREDFMWIADTLTHLEGLDLSDVPRNYDIPAKIAGALDPTWLGHLRDLSRNKPYYPSASEWYDNFGHLDQYLDQDNPGIPAESERLLDLFNHSKDYAYRTPLPAETWRPHEWYVAKGEVRKQQRSEGFQEFFWKLRERQLKYDEETGTAPDEEPLLLSTETYLWPRLKWLGLPDWRNGSKAAKIAVLFIPKWAVALKTVSIRGEYTRDRSANEVESVHNHVCRLILGVVNILPESVTMLELRMSVSFLRFFLAQLQERKPGIERVGIDLGAWVQVFPLKKQESRLKDADIRATTRLLAQGEAKQCELYYQTTDYRDDQTRQQNLLEYGKEQEYRQQEPSFYRDRSGDAYPHTTVSASKPVEYPEFVDEDVPEYYELTKYDFFDDLLHERICDGHSCPLDPIKQEEPHGRAIHELNATRANTLPKMLEKLHLARPMVDNSTAQDNVSFRLDVDGTLLPRFHIKRLWPQLFGLEGEKETRSLDPIHPLTLTQVETKTDIKSGRDYEQWTPEFLDAVYPWLEQTFAWRPVFDWDWFMVPHDMSLTADPNLVSVRRIGKGASVDNAASEAALGDDPSDWQFYGKASEGGPGTPGKALQTALAAIKKQFELLNRANIPVHLLIGRRHPDLSSCYWGWPYTPQSWQTWTEDTFSANLETIAEHVNILSIFYDLRNPLDTDRLSFIDQKRPQYPPEAKCPTRVCPFTETEQNTCPFVQKYPGLRSYHPRPQAKGIGKPPKHLTKPSFHFPKPVYGGLANGDPRSPPTGKHAENHAKDDDSDNEVNEHWPLHLARHSAYTREAVGWQRFWDAYATSFANLTALHVRMPHCMDRARSWRLARLLNRQNGWDILTYTDERQHMQTEEDLLSGFEDDPVAVPASVYLHTKESRYWPVGRFVRRSWVWDPLIVADDRYTILRGPRPDSDPEDEYAEQIMLGKKYRAYRFTARVKLPLNTPDPTIDAGEQESLRAAVRDVAAATAAEVEHCDPKDANGVPVKPPSSRIPQPERLPHQIGSGFGSRLKSVYGHHVRNVAGAQWREELREMIAYADRKLPTLKLYRDAGVLARSLRAERAVLKSLLGADPPYASIFEIQEDEVALRDVAKPWASWRRGGAVGPAEEGVVDESQSTDGHGEGLSGDADSGTDVDSLFVASEEEHAPEPNGPLPPPEHKPSKDSTSSTCKPSSSKKPRTGPFHDSSPSDDEGDSKRDALKISTAIANAKPATYKHAVRQPITPIDEDYTDNDDFDDDGNPTDTERVEGTGNREEVVGGESGEVSTVVKERKEVVAAGVDIVSAGGGVEVVAVAEEVGEVEKVEVVEKVEAVEAAEKEAIPSASSAAPANLPSSSQKKSITSQKERSSTTPKIESTPPTPPTLSTVGQKRKTSPSPTTTASNKKVKISEPTSELTLALEPVNKSSDYAPAPSPKPQPPPSDTKKRKAHASTPASPSSQPPTKKTKTRAGRTATSYKPPSSESDEASDAEAKKQALKKRSHSKADYIPSPTTERADPTTIAASDDDSPPPSPPKPHKKSAGRKGRTSAAAGSESGGGGNGGIVVPQKGDGSGPDYNKMTVKNMRALAKERGVSLKVAGLKRDIVGRFEEEDGL</sequence>
<feature type="compositionally biased region" description="Basic and acidic residues" evidence="1">
    <location>
        <begin position="1405"/>
        <end position="1418"/>
    </location>
</feature>
<dbReference type="Proteomes" id="UP000800036">
    <property type="component" value="Unassembled WGS sequence"/>
</dbReference>
<feature type="region of interest" description="Disordered" evidence="1">
    <location>
        <begin position="1138"/>
        <end position="1162"/>
    </location>
</feature>
<evidence type="ECO:0008006" key="4">
    <source>
        <dbReference type="Google" id="ProtNLM"/>
    </source>
</evidence>
<accession>A0A6A5URC5</accession>
<feature type="compositionally biased region" description="Basic residues" evidence="1">
    <location>
        <begin position="1675"/>
        <end position="1686"/>
    </location>
</feature>
<evidence type="ECO:0000313" key="2">
    <source>
        <dbReference type="EMBL" id="KAF1967743.1"/>
    </source>
</evidence>
<feature type="compositionally biased region" description="Low complexity" evidence="1">
    <location>
        <begin position="1326"/>
        <end position="1335"/>
    </location>
</feature>
<evidence type="ECO:0000313" key="3">
    <source>
        <dbReference type="Proteomes" id="UP000800036"/>
    </source>
</evidence>
<dbReference type="Gene3D" id="1.10.720.30">
    <property type="entry name" value="SAP domain"/>
    <property type="match status" value="1"/>
</dbReference>
<proteinExistence type="predicted"/>
<evidence type="ECO:0000256" key="1">
    <source>
        <dbReference type="SAM" id="MobiDB-lite"/>
    </source>
</evidence>
<feature type="compositionally biased region" description="Low complexity" evidence="1">
    <location>
        <begin position="1591"/>
        <end position="1603"/>
    </location>
</feature>
<gene>
    <name evidence="2" type="ORF">BU23DRAFT_283706</name>
</gene>
<feature type="compositionally biased region" description="Low complexity" evidence="1">
    <location>
        <begin position="1611"/>
        <end position="1622"/>
    </location>
</feature>
<feature type="compositionally biased region" description="Pro residues" evidence="1">
    <location>
        <begin position="1572"/>
        <end position="1582"/>
    </location>
</feature>
<feature type="region of interest" description="Disordered" evidence="1">
    <location>
        <begin position="908"/>
        <end position="937"/>
    </location>
</feature>
<feature type="region of interest" description="Disordered" evidence="1">
    <location>
        <begin position="1262"/>
        <end position="1427"/>
    </location>
</feature>
<feature type="compositionally biased region" description="Acidic residues" evidence="1">
    <location>
        <begin position="1387"/>
        <end position="1402"/>
    </location>
</feature>
<dbReference type="OrthoDB" id="3944206at2759"/>
<organism evidence="2 3">
    <name type="scientific">Bimuria novae-zelandiae CBS 107.79</name>
    <dbReference type="NCBI Taxonomy" id="1447943"/>
    <lineage>
        <taxon>Eukaryota</taxon>
        <taxon>Fungi</taxon>
        <taxon>Dikarya</taxon>
        <taxon>Ascomycota</taxon>
        <taxon>Pezizomycotina</taxon>
        <taxon>Dothideomycetes</taxon>
        <taxon>Pleosporomycetidae</taxon>
        <taxon>Pleosporales</taxon>
        <taxon>Massarineae</taxon>
        <taxon>Didymosphaeriaceae</taxon>
        <taxon>Bimuria</taxon>
    </lineage>
</organism>
<dbReference type="InterPro" id="IPR036361">
    <property type="entry name" value="SAP_dom_sf"/>
</dbReference>
<feature type="region of interest" description="Disordered" evidence="1">
    <location>
        <begin position="1477"/>
        <end position="1717"/>
    </location>
</feature>
<feature type="compositionally biased region" description="Low complexity" evidence="1">
    <location>
        <begin position="1482"/>
        <end position="1504"/>
    </location>
</feature>
<keyword evidence="3" id="KW-1185">Reference proteome</keyword>
<feature type="compositionally biased region" description="Polar residues" evidence="1">
    <location>
        <begin position="1535"/>
        <end position="1544"/>
    </location>
</feature>